<dbReference type="InterPro" id="IPR008780">
    <property type="entry name" value="Plasmodium_Vir"/>
</dbReference>
<proteinExistence type="predicted"/>
<evidence type="ECO:0000313" key="2">
    <source>
        <dbReference type="EMBL" id="SCO72988.1"/>
    </source>
</evidence>
<dbReference type="AlphaFoldDB" id="A0A1G4HDK4"/>
<accession>A0A1G4HDK4</accession>
<dbReference type="VEuPathDB" id="PlasmoDB:PVPAM_000029900"/>
<dbReference type="Pfam" id="PF05795">
    <property type="entry name" value="Plasmodium_Vir"/>
    <property type="match status" value="1"/>
</dbReference>
<dbReference type="VEuPathDB" id="PlasmoDB:PVW1_100014900"/>
<gene>
    <name evidence="2" type="ORF">PVC01_100005900</name>
</gene>
<dbReference type="VEuPathDB" id="PlasmoDB:PVP01_0001280"/>
<feature type="region of interest" description="Disordered" evidence="1">
    <location>
        <begin position="253"/>
        <end position="285"/>
    </location>
</feature>
<protein>
    <submittedName>
        <fullName evidence="2">Vir protein, putative</fullName>
    </submittedName>
</protein>
<reference evidence="2 3" key="1">
    <citation type="submission" date="2016-07" db="EMBL/GenBank/DDBJ databases">
        <authorList>
            <consortium name="Pathogen Informatics"/>
        </authorList>
    </citation>
    <scope>NUCLEOTIDE SEQUENCE [LARGE SCALE GENOMIC DNA]</scope>
</reference>
<dbReference type="Proteomes" id="UP000305196">
    <property type="component" value="Chromosome 10"/>
</dbReference>
<organism evidence="2 3">
    <name type="scientific">Plasmodium vivax</name>
    <name type="common">malaria parasite P. vivax</name>
    <dbReference type="NCBI Taxonomy" id="5855"/>
    <lineage>
        <taxon>Eukaryota</taxon>
        <taxon>Sar</taxon>
        <taxon>Alveolata</taxon>
        <taxon>Apicomplexa</taxon>
        <taxon>Aconoidasida</taxon>
        <taxon>Haemosporida</taxon>
        <taxon>Plasmodiidae</taxon>
        <taxon>Plasmodium</taxon>
        <taxon>Plasmodium (Plasmodium)</taxon>
    </lineage>
</organism>
<evidence type="ECO:0000256" key="1">
    <source>
        <dbReference type="SAM" id="MobiDB-lite"/>
    </source>
</evidence>
<dbReference type="EMBL" id="LT615265">
    <property type="protein sequence ID" value="SCO72988.1"/>
    <property type="molecule type" value="Genomic_DNA"/>
</dbReference>
<sequence>MAELTVDTKEFNKDYPFLDKIWNLYEEFNKTIDNKDHHKSNYVEMCKVILEQVDNKKERYKDLCIKLIRNLGPFDFKNNEDKYNSERCKNINSWLYYVTKDYNVPQHVITYIFNQSNNIIGEENKEHYCINSFYKDIYNNPDDIIKLTNLEVYKYDILNILKNNKDNNHCSCRKYIVECSNIYEKVNNINCTGLTGDDSKKSNTCSKLQGFNTFYKTNISTNVELQQKLPSLYDAEKEHITICPSDIGKQKQELKAVQRQERGSGLGQEAQSKDSMDSAQQSGSTIPLNGTALVGTMIGIPPFLALMYKFTPVGTWFRSQNRKSTDVFQNLDEAMEKEFYNPRHENAIMNSSQARYNVAYEQI</sequence>
<evidence type="ECO:0000313" key="3">
    <source>
        <dbReference type="Proteomes" id="UP000305196"/>
    </source>
</evidence>
<feature type="compositionally biased region" description="Basic and acidic residues" evidence="1">
    <location>
        <begin position="253"/>
        <end position="262"/>
    </location>
</feature>
<name>A0A1G4HDK4_PLAVI</name>